<dbReference type="EMBL" id="PKQI01000007">
    <property type="protein sequence ID" value="NNV23932.1"/>
    <property type="molecule type" value="Genomic_DNA"/>
</dbReference>
<accession>A0A7Y3TAC7</accession>
<evidence type="ECO:0008006" key="3">
    <source>
        <dbReference type="Google" id="ProtNLM"/>
    </source>
</evidence>
<proteinExistence type="predicted"/>
<protein>
    <recommendedName>
        <fullName evidence="3">Bacteriophage protein</fullName>
    </recommendedName>
</protein>
<gene>
    <name evidence="1" type="ORF">EHE22_26650</name>
</gene>
<evidence type="ECO:0000313" key="2">
    <source>
        <dbReference type="Proteomes" id="UP000526233"/>
    </source>
</evidence>
<evidence type="ECO:0000313" key="1">
    <source>
        <dbReference type="EMBL" id="NNV23932.1"/>
    </source>
</evidence>
<sequence length="195" mass="21586">MLDFPMMPIRNQEPVIVDRLRMAFPEKLFTIERVPQVLTLTEFDRIARMAPFIGLAWTGMRPASNNGRQLRGDMLWRLILVNRVSSGLEARFKGDAHEIGLDAMIDVSSVILHGVSFDDLGTTTLTTANSIIADGYTEDDVAIAQVDFSFSFICPVGNTGLLTLDDFKSLGITWITNDAEAPVITETINPEESHA</sequence>
<comment type="caution">
    <text evidence="1">The sequence shown here is derived from an EMBL/GenBank/DDBJ whole genome shotgun (WGS) entry which is preliminary data.</text>
</comment>
<dbReference type="Proteomes" id="UP000526233">
    <property type="component" value="Unassembled WGS sequence"/>
</dbReference>
<dbReference type="AlphaFoldDB" id="A0A7Y3TAC7"/>
<organism evidence="1 2">
    <name type="scientific">Brucella pseudogrignonensis</name>
    <dbReference type="NCBI Taxonomy" id="419475"/>
    <lineage>
        <taxon>Bacteria</taxon>
        <taxon>Pseudomonadati</taxon>
        <taxon>Pseudomonadota</taxon>
        <taxon>Alphaproteobacteria</taxon>
        <taxon>Hyphomicrobiales</taxon>
        <taxon>Brucellaceae</taxon>
        <taxon>Brucella/Ochrobactrum group</taxon>
        <taxon>Brucella</taxon>
    </lineage>
</organism>
<reference evidence="1 2" key="1">
    <citation type="submission" date="2018-11" db="EMBL/GenBank/DDBJ databases">
        <title>Genome sequencing and analysis.</title>
        <authorList>
            <person name="Huang Y.-T."/>
        </authorList>
    </citation>
    <scope>NUCLEOTIDE SEQUENCE [LARGE SCALE GENOMIC DNA]</scope>
    <source>
        <strain evidence="1 2">SHIN</strain>
    </source>
</reference>
<name>A0A7Y3TAC7_9HYPH</name>
<dbReference type="RefSeq" id="WP_171380711.1">
    <property type="nucleotide sequence ID" value="NZ_PKQI01000007.1"/>
</dbReference>